<organism evidence="10 11">
    <name type="scientific">Penicillium diatomitis</name>
    <dbReference type="NCBI Taxonomy" id="2819901"/>
    <lineage>
        <taxon>Eukaryota</taxon>
        <taxon>Fungi</taxon>
        <taxon>Dikarya</taxon>
        <taxon>Ascomycota</taxon>
        <taxon>Pezizomycotina</taxon>
        <taxon>Eurotiomycetes</taxon>
        <taxon>Eurotiomycetidae</taxon>
        <taxon>Eurotiales</taxon>
        <taxon>Aspergillaceae</taxon>
        <taxon>Penicillium</taxon>
    </lineage>
</organism>
<evidence type="ECO:0000313" key="11">
    <source>
        <dbReference type="Proteomes" id="UP001148312"/>
    </source>
</evidence>
<dbReference type="PANTHER" id="PTHR34002:SF9">
    <property type="entry name" value="XYLOGLUCAN-SPECIFIC ENDO-BETA-1,4-GLUCANASE A"/>
    <property type="match status" value="1"/>
</dbReference>
<proteinExistence type="inferred from homology"/>
<feature type="compositionally biased region" description="Gly residues" evidence="8">
    <location>
        <begin position="44"/>
        <end position="67"/>
    </location>
</feature>
<evidence type="ECO:0000313" key="10">
    <source>
        <dbReference type="EMBL" id="KAJ5495690.1"/>
    </source>
</evidence>
<keyword evidence="7" id="KW-0378">Hydrolase</keyword>
<feature type="chain" id="PRO_5040964075" description="xyloglucan-specific endo-beta-1,4-glucanase" evidence="9">
    <location>
        <begin position="22"/>
        <end position="341"/>
    </location>
</feature>
<evidence type="ECO:0000256" key="2">
    <source>
        <dbReference type="ARBA" id="ARBA00022729"/>
    </source>
</evidence>
<feature type="signal peptide" evidence="9">
    <location>
        <begin position="1"/>
        <end position="21"/>
    </location>
</feature>
<dbReference type="AlphaFoldDB" id="A0A9W9XN82"/>
<evidence type="ECO:0000256" key="4">
    <source>
        <dbReference type="ARBA" id="ARBA00038882"/>
    </source>
</evidence>
<comment type="similarity">
    <text evidence="1 7">Belongs to the glycosyl hydrolase 12 (cellulase H) family.</text>
</comment>
<dbReference type="Gene3D" id="2.60.120.180">
    <property type="match status" value="1"/>
</dbReference>
<name>A0A9W9XN82_9EURO</name>
<dbReference type="GeneID" id="81620659"/>
<comment type="caution">
    <text evidence="10">The sequence shown here is derived from an EMBL/GenBank/DDBJ whole genome shotgun (WGS) entry which is preliminary data.</text>
</comment>
<evidence type="ECO:0000256" key="1">
    <source>
        <dbReference type="ARBA" id="ARBA00005519"/>
    </source>
</evidence>
<evidence type="ECO:0000256" key="7">
    <source>
        <dbReference type="RuleBase" id="RU361163"/>
    </source>
</evidence>
<accession>A0A9W9XN82</accession>
<keyword evidence="7" id="KW-0119">Carbohydrate metabolism</keyword>
<evidence type="ECO:0000256" key="8">
    <source>
        <dbReference type="SAM" id="MobiDB-lite"/>
    </source>
</evidence>
<evidence type="ECO:0000256" key="3">
    <source>
        <dbReference type="ARBA" id="ARBA00037012"/>
    </source>
</evidence>
<dbReference type="EC" id="3.2.1.151" evidence="4"/>
<dbReference type="GO" id="GO:0033946">
    <property type="term" value="F:xyloglucan-specific endo-beta-1,4-glucanase activity"/>
    <property type="evidence" value="ECO:0007669"/>
    <property type="project" value="UniProtKB-EC"/>
</dbReference>
<keyword evidence="11" id="KW-1185">Reference proteome</keyword>
<dbReference type="GO" id="GO:0000272">
    <property type="term" value="P:polysaccharide catabolic process"/>
    <property type="evidence" value="ECO:0007669"/>
    <property type="project" value="UniProtKB-KW"/>
</dbReference>
<gene>
    <name evidence="10" type="ORF">N7539_000806</name>
</gene>
<dbReference type="InterPro" id="IPR013319">
    <property type="entry name" value="GH11/12"/>
</dbReference>
<sequence length="341" mass="35909">MAMRLVVNTVLLAIPIGGSLGALLGIDAHRSATGQKPLFNGDGSNAGAGAGGGGGHDSTGGGSGGGSSTTDNGVTNTQYCQQFYGISPPAKDGQLYTFNPNQWGLISGQTAGGLCVNVTTFDNQTYPTQYSAPGFSVTWQFDPAPGPQPVHAYPNIMVDKVLPLELGKMSKVDMDLAWNYAVGNEVSSTTDESALAASGVAANVAIDMFFDSDKTIAQNSSLAQYEVMVWFARFNKASAQVIGEAQGVVKTKTVNGVNFDLYVGKNTNRAGTLNVLTWLANPSTQNFTGDIYPLITDLYTLKGDVYPSSSDYMGIFQFGTEAYNSAENVTFSVPKFSLDIE</sequence>
<evidence type="ECO:0000256" key="9">
    <source>
        <dbReference type="SAM" id="SignalP"/>
    </source>
</evidence>
<dbReference type="PANTHER" id="PTHR34002">
    <property type="entry name" value="BLR1656 PROTEIN"/>
    <property type="match status" value="1"/>
</dbReference>
<dbReference type="RefSeq" id="XP_056794703.1">
    <property type="nucleotide sequence ID" value="XM_056930410.1"/>
</dbReference>
<keyword evidence="2 9" id="KW-0732">Signal</keyword>
<dbReference type="EMBL" id="JAPWDQ010000001">
    <property type="protein sequence ID" value="KAJ5495690.1"/>
    <property type="molecule type" value="Genomic_DNA"/>
</dbReference>
<dbReference type="InterPro" id="IPR013320">
    <property type="entry name" value="ConA-like_dom_sf"/>
</dbReference>
<dbReference type="InterPro" id="IPR002594">
    <property type="entry name" value="GH12"/>
</dbReference>
<dbReference type="SUPFAM" id="SSF49899">
    <property type="entry name" value="Concanavalin A-like lectins/glucanases"/>
    <property type="match status" value="1"/>
</dbReference>
<reference evidence="10" key="1">
    <citation type="submission" date="2022-12" db="EMBL/GenBank/DDBJ databases">
        <authorList>
            <person name="Petersen C."/>
        </authorList>
    </citation>
    <scope>NUCLEOTIDE SEQUENCE</scope>
    <source>
        <strain evidence="10">IBT 30728</strain>
    </source>
</reference>
<dbReference type="Pfam" id="PF01670">
    <property type="entry name" value="Glyco_hydro_12"/>
    <property type="match status" value="1"/>
</dbReference>
<feature type="region of interest" description="Disordered" evidence="8">
    <location>
        <begin position="37"/>
        <end position="72"/>
    </location>
</feature>
<keyword evidence="7" id="KW-0326">Glycosidase</keyword>
<evidence type="ECO:0000256" key="6">
    <source>
        <dbReference type="ARBA" id="ARBA00043018"/>
    </source>
</evidence>
<dbReference type="Proteomes" id="UP001148312">
    <property type="component" value="Unassembled WGS sequence"/>
</dbReference>
<reference evidence="10" key="2">
    <citation type="journal article" date="2023" name="IMA Fungus">
        <title>Comparative genomic study of the Penicillium genus elucidates a diverse pangenome and 15 lateral gene transfer events.</title>
        <authorList>
            <person name="Petersen C."/>
            <person name="Sorensen T."/>
            <person name="Nielsen M.R."/>
            <person name="Sondergaard T.E."/>
            <person name="Sorensen J.L."/>
            <person name="Fitzpatrick D.A."/>
            <person name="Frisvad J.C."/>
            <person name="Nielsen K.L."/>
        </authorList>
    </citation>
    <scope>NUCLEOTIDE SEQUENCE</scope>
    <source>
        <strain evidence="10">IBT 30728</strain>
    </source>
</reference>
<comment type="catalytic activity">
    <reaction evidence="3">
        <text>xyloglucan + H2O = xyloglucan oligosaccharides.</text>
        <dbReference type="EC" id="3.2.1.151"/>
    </reaction>
</comment>
<dbReference type="GO" id="GO:0008810">
    <property type="term" value="F:cellulase activity"/>
    <property type="evidence" value="ECO:0007669"/>
    <property type="project" value="InterPro"/>
</dbReference>
<evidence type="ECO:0000256" key="5">
    <source>
        <dbReference type="ARBA" id="ARBA00041304"/>
    </source>
</evidence>
<keyword evidence="7" id="KW-0624">Polysaccharide degradation</keyword>
<protein>
    <recommendedName>
        <fullName evidence="4">xyloglucan-specific endo-beta-1,4-glucanase</fullName>
        <ecNumber evidence="4">3.2.1.151</ecNumber>
    </recommendedName>
    <alternativeName>
        <fullName evidence="5">Xyloglucanase A</fullName>
    </alternativeName>
    <alternativeName>
        <fullName evidence="6">Xyloglucanendohydrolase A</fullName>
    </alternativeName>
</protein>